<dbReference type="AlphaFoldDB" id="A0A2U9IRI4"/>
<dbReference type="GO" id="GO:0003677">
    <property type="term" value="F:DNA binding"/>
    <property type="evidence" value="ECO:0007669"/>
    <property type="project" value="UniProtKB-KW"/>
</dbReference>
<dbReference type="Pfam" id="PF22662">
    <property type="entry name" value="Csa3_N"/>
    <property type="match status" value="1"/>
</dbReference>
<evidence type="ECO:0000313" key="2">
    <source>
        <dbReference type="EMBL" id="AWR98651.1"/>
    </source>
</evidence>
<dbReference type="Gene3D" id="3.40.50.11700">
    <property type="match status" value="1"/>
</dbReference>
<dbReference type="InterPro" id="IPR054588">
    <property type="entry name" value="Csa3_N"/>
</dbReference>
<dbReference type="KEGG" id="mhk:DFR87_01855"/>
<dbReference type="Proteomes" id="UP000247586">
    <property type="component" value="Chromosome"/>
</dbReference>
<dbReference type="GeneID" id="36834047"/>
<gene>
    <name evidence="2" type="ORF">DFR87_01855</name>
</gene>
<dbReference type="EMBL" id="CP029287">
    <property type="protein sequence ID" value="AWR98651.1"/>
    <property type="molecule type" value="Genomic_DNA"/>
</dbReference>
<organism evidence="2 3">
    <name type="scientific">Metallosphaera hakonensis JCM 8857 = DSM 7519</name>
    <dbReference type="NCBI Taxonomy" id="1293036"/>
    <lineage>
        <taxon>Archaea</taxon>
        <taxon>Thermoproteota</taxon>
        <taxon>Thermoprotei</taxon>
        <taxon>Sulfolobales</taxon>
        <taxon>Sulfolobaceae</taxon>
        <taxon>Metallosphaera</taxon>
    </lineage>
</organism>
<dbReference type="STRING" id="1293036.GCA_001315825_02644"/>
<sequence length="210" mass="23654">MACLISAIGFDEKFVFRSVLRRGKSQIDHVLILKPPSPDDERTVKALHSLGSLLSEATILMEVLEADYRNFLTALITIISWLKKSKHTSYILNLSSGLRVLNLEIFSSFLFLGLDAEVKAEKDFGETTLRVKDVIAQNPSLSDRKILLAIHEDENRVSDISRKLKIPMTTAWRHVLDLQRMRYLSSNDEIELAIKGEIYVSGVLSSLPGI</sequence>
<name>A0A2U9IRI4_9CREN</name>
<dbReference type="RefSeq" id="WP_054837232.1">
    <property type="nucleotide sequence ID" value="NZ_BBBA01000033.1"/>
</dbReference>
<evidence type="ECO:0000313" key="3">
    <source>
        <dbReference type="Proteomes" id="UP000247586"/>
    </source>
</evidence>
<dbReference type="OrthoDB" id="97174at2157"/>
<protein>
    <submittedName>
        <fullName evidence="2">CRISPR locus-related DNA-binding protein</fullName>
    </submittedName>
</protein>
<proteinExistence type="predicted"/>
<reference evidence="3" key="3">
    <citation type="submission" date="2020-03" db="EMBL/GenBank/DDBJ databases">
        <title>Sequencing and Assembly of Multiple Reported Metal-Biooxidizing Members of the Extremely Thermoacidophilic Archaeal Family Sulfolobaceae.</title>
        <authorList>
            <person name="Counts J.A."/>
            <person name="Kelly R.M."/>
        </authorList>
    </citation>
    <scope>NUCLEOTIDE SEQUENCE [LARGE SCALE GENOMIC DNA]</scope>
    <source>
        <strain evidence="3">HO1-1</strain>
    </source>
</reference>
<reference evidence="3" key="2">
    <citation type="submission" date="2020-03" db="EMBL/GenBank/DDBJ databases">
        <title>Complete Genome Sequences of Extremely Thermoacidophilic, Metal-Mobilizing Type-Strain Members of the Archaeal Family Sulfolobaceae: Acidianus brierleyi DSM-1651T, Acidianus sulfidivorans DSM-18786T, Metallosphaera hakonensis DSM-7519T, and Metallosphaera prunae DSM-10039T.</title>
        <authorList>
            <person name="Counts J.A."/>
            <person name="Kelly R.M."/>
        </authorList>
    </citation>
    <scope>NUCLEOTIDE SEQUENCE [LARGE SCALE GENOMIC DNA]</scope>
    <source>
        <strain evidence="3">HO1-1</strain>
    </source>
</reference>
<evidence type="ECO:0000259" key="1">
    <source>
        <dbReference type="Pfam" id="PF22662"/>
    </source>
</evidence>
<accession>A0A2U9IRI4</accession>
<keyword evidence="3" id="KW-1185">Reference proteome</keyword>
<feature type="domain" description="Csa3 N-terminal" evidence="1">
    <location>
        <begin position="3"/>
        <end position="119"/>
    </location>
</feature>
<reference evidence="2 3" key="1">
    <citation type="submission" date="2018-05" db="EMBL/GenBank/DDBJ databases">
        <title>Complete Genome Sequences of Extremely Thermoacidophilic, Metal-Mobilizing Type-Strain Members of the Archaeal Family Sulfolobaceae: Acidianus brierleyi DSM-1651T, Acidianus sulfidivorans DSM-18786T, Metallosphaera hakonensis DSM-7519T, and Metallosphaera prunae DSM-10039T.</title>
        <authorList>
            <person name="Counts J.A."/>
            <person name="Kelly R.M."/>
        </authorList>
    </citation>
    <scope>NUCLEOTIDE SEQUENCE [LARGE SCALE GENOMIC DNA]</scope>
    <source>
        <strain evidence="2 3">HO1-1</strain>
    </source>
</reference>
<keyword evidence="2" id="KW-0238">DNA-binding</keyword>